<dbReference type="InterPro" id="IPR025406">
    <property type="entry name" value="DUF4132"/>
</dbReference>
<reference evidence="2 3" key="1">
    <citation type="submission" date="2016-08" db="EMBL/GenBank/DDBJ databases">
        <title>Characterization and recognition of Brachyspira hampsonii sp. nov., a novel intestinal spirochete that is pathogenic to pigs.</title>
        <authorList>
            <person name="Mirajkar N."/>
            <person name="La T."/>
            <person name="Phillips N."/>
            <person name="Hampson D."/>
            <person name="Gebhart C."/>
        </authorList>
    </citation>
    <scope>NUCLEOTIDE SEQUENCE [LARGE SCALE GENOMIC DNA]</scope>
    <source>
        <strain evidence="2 3">P280/1</strain>
    </source>
</reference>
<comment type="caution">
    <text evidence="2">The sequence shown here is derived from an EMBL/GenBank/DDBJ whole genome shotgun (WGS) entry which is preliminary data.</text>
</comment>
<dbReference type="AlphaFoldDB" id="A0A1E5NCH9"/>
<evidence type="ECO:0000259" key="1">
    <source>
        <dbReference type="Pfam" id="PF13569"/>
    </source>
</evidence>
<name>A0A1E5NCH9_9SPIR</name>
<evidence type="ECO:0000313" key="2">
    <source>
        <dbReference type="EMBL" id="OEJ13880.1"/>
    </source>
</evidence>
<dbReference type="Pfam" id="PF13569">
    <property type="entry name" value="DUF4132"/>
    <property type="match status" value="1"/>
</dbReference>
<organism evidence="2 3">
    <name type="scientific">Brachyspira hampsonii</name>
    <dbReference type="NCBI Taxonomy" id="1287055"/>
    <lineage>
        <taxon>Bacteria</taxon>
        <taxon>Pseudomonadati</taxon>
        <taxon>Spirochaetota</taxon>
        <taxon>Spirochaetia</taxon>
        <taxon>Brachyspirales</taxon>
        <taxon>Brachyspiraceae</taxon>
        <taxon>Brachyspira</taxon>
    </lineage>
</organism>
<dbReference type="Proteomes" id="UP000095247">
    <property type="component" value="Unassembled WGS sequence"/>
</dbReference>
<accession>A0A1E5NCH9</accession>
<dbReference type="EMBL" id="MDCO01000012">
    <property type="protein sequence ID" value="OEJ13880.1"/>
    <property type="molecule type" value="Genomic_DNA"/>
</dbReference>
<proteinExistence type="predicted"/>
<protein>
    <submittedName>
        <fullName evidence="2">Molybdate metabolism regulator</fullName>
    </submittedName>
</protein>
<dbReference type="RefSeq" id="WP_069727182.1">
    <property type="nucleotide sequence ID" value="NZ_MDCO01000012.1"/>
</dbReference>
<sequence>MENNISNEEQIRNKFERIFQYENNKDAFLDYFYGKSNSCPTLRNYYGVDAEEIFKFYFDENTKEEDKKAISRYAEAVIKDIYKGKEVHVILRLCTGEDLEKALIESYNNTLGGNVHDTKYSKVNLRNNEGLKYIKIQVNNFDKFLELEGYIPKEFNQYLEKVKNVNEALLKKEPHLLLTILAYLINRDDDKILIKQLLNYIDSLKINDEETISLLFSIADKDEEVYKRLINILNKNNNIIYFLVNIYNQMTRTIKLYKRLFKGYSEDKGYYYYTQKLIPEYLELCNFPKECILLNTIVNNNTLFISYLTVEVKKLYDEDRETFYKLYEIIAKSKLEQLYLDYAMLSSIMLAANDNKYNIDTNAIVETLKTMCVELLKIMGPIKSFDEITSKSFKYVKDYSYDNHSHYLSAIMSLDGINDEASEITTKLLKHYGIYGKISIYVSIQEIFYNRGILETKEKLVNDKKVPLKDIYLSLLDSKNNIITLIKNNLEETKSIMEEKSFITSITANISGTILFINCIFSDELNSLIDNKFDFVFKVLDTAKSKEIKKHCVSVINNNESIVRSEVEKLADEGKEASRTVYKEIIKYWDLQKFDDDFQFKSVDEINEHLNKYYNEGHETLIKDIDENILSNILLKDKKTKAPLNIVKYVFMEYIALKEPSILKDCNKIAEFFDIDSLRNALDDIYSNWLDNKADTKLKNILIPYCLFQTEDKLLKLKAQIEEWALNSRGALAAHAVYAMALKASKFALVLVDTMSVKVKNNQVKNAAKDALKKTAKALEISEDELIDKIIPDLDFDKKGARELHYGGEADRVFKLQIKNDFTIEVTDSNNKVLKSLPAPNSKDDKEKADAAKKELTLIKKNIKMITSNQITRLNKVLLNGRKWSYKTFTELFVENPIMNIFALKLIWGVYDEKNNLIESFRYMEDGSFNTFYEEEYIFEDSLKNKKNITLVHPIELDDEKLSKWKTQLSDYEISQPINQLDLLFEEVKEESIKNNKIISFEDREITAGEIMSMANKMSFERSRDIEDGGSYTYYELKDSILNIACRIDFEYMWFGIEAGEKVTFKNIAFHRLDENGNCNEEEYINPLEINKRFTSSIYGTVKSYFVK</sequence>
<feature type="domain" description="DUF4132" evidence="1">
    <location>
        <begin position="832"/>
        <end position="1018"/>
    </location>
</feature>
<gene>
    <name evidence="2" type="ORF">BFL38_03830</name>
</gene>
<evidence type="ECO:0000313" key="3">
    <source>
        <dbReference type="Proteomes" id="UP000095247"/>
    </source>
</evidence>